<dbReference type="GO" id="GO:0004930">
    <property type="term" value="F:G protein-coupled receptor activity"/>
    <property type="evidence" value="ECO:0007669"/>
    <property type="project" value="UniProtKB-KW"/>
</dbReference>
<dbReference type="EMBL" id="UYJE01000470">
    <property type="protein sequence ID" value="VDH93542.1"/>
    <property type="molecule type" value="Genomic_DNA"/>
</dbReference>
<reference evidence="11" key="1">
    <citation type="submission" date="2018-11" db="EMBL/GenBank/DDBJ databases">
        <authorList>
            <person name="Alioto T."/>
            <person name="Alioto T."/>
        </authorList>
    </citation>
    <scope>NUCLEOTIDE SEQUENCE</scope>
</reference>
<evidence type="ECO:0000313" key="12">
    <source>
        <dbReference type="Proteomes" id="UP000596742"/>
    </source>
</evidence>
<name>A0A8B6BNV2_MYTGA</name>
<keyword evidence="6 9" id="KW-0472">Membrane</keyword>
<dbReference type="InterPro" id="IPR050569">
    <property type="entry name" value="TAAR"/>
</dbReference>
<keyword evidence="2" id="KW-1003">Cell membrane</keyword>
<evidence type="ECO:0000313" key="11">
    <source>
        <dbReference type="EMBL" id="VDH93542.1"/>
    </source>
</evidence>
<dbReference type="Gene3D" id="1.20.1070.10">
    <property type="entry name" value="Rhodopsin 7-helix transmembrane proteins"/>
    <property type="match status" value="1"/>
</dbReference>
<dbReference type="SUPFAM" id="SSF81321">
    <property type="entry name" value="Family A G protein-coupled receptor-like"/>
    <property type="match status" value="1"/>
</dbReference>
<accession>A0A8B6BNV2</accession>
<keyword evidence="12" id="KW-1185">Reference proteome</keyword>
<feature type="transmembrane region" description="Helical" evidence="9">
    <location>
        <begin position="93"/>
        <end position="117"/>
    </location>
</feature>
<dbReference type="OrthoDB" id="10444215at2759"/>
<keyword evidence="4 9" id="KW-1133">Transmembrane helix</keyword>
<evidence type="ECO:0000256" key="2">
    <source>
        <dbReference type="ARBA" id="ARBA00022475"/>
    </source>
</evidence>
<evidence type="ECO:0000256" key="4">
    <source>
        <dbReference type="ARBA" id="ARBA00022989"/>
    </source>
</evidence>
<dbReference type="PANTHER" id="PTHR24249">
    <property type="entry name" value="HISTAMINE RECEPTOR-RELATED G-PROTEIN COUPLED RECEPTOR"/>
    <property type="match status" value="1"/>
</dbReference>
<dbReference type="PROSITE" id="PS50262">
    <property type="entry name" value="G_PROTEIN_RECEP_F1_2"/>
    <property type="match status" value="1"/>
</dbReference>
<comment type="subcellular location">
    <subcellularLocation>
        <location evidence="1">Cell membrane</location>
        <topology evidence="1">Multi-pass membrane protein</topology>
    </subcellularLocation>
</comment>
<evidence type="ECO:0000256" key="3">
    <source>
        <dbReference type="ARBA" id="ARBA00022692"/>
    </source>
</evidence>
<keyword evidence="8" id="KW-0807">Transducer</keyword>
<proteinExistence type="predicted"/>
<sequence>MDGVTGGAILLMFTTAPSILILVVNCILYALIWQKLRTESKRIQDSIGKEASSAKASHRAVRTMMLFVVMFVIQWTASSVFGVWEYIDDAPPFVVLFTVLLANSGGLLNGFIFIYMYRKRVKTENETTMTTKA</sequence>
<dbReference type="GO" id="GO:0005886">
    <property type="term" value="C:plasma membrane"/>
    <property type="evidence" value="ECO:0007669"/>
    <property type="project" value="UniProtKB-SubCell"/>
</dbReference>
<gene>
    <name evidence="11" type="ORF">MGAL_10B084229</name>
</gene>
<keyword evidence="3 9" id="KW-0812">Transmembrane</keyword>
<evidence type="ECO:0000256" key="1">
    <source>
        <dbReference type="ARBA" id="ARBA00004651"/>
    </source>
</evidence>
<dbReference type="Pfam" id="PF00001">
    <property type="entry name" value="7tm_1"/>
    <property type="match status" value="1"/>
</dbReference>
<protein>
    <recommendedName>
        <fullName evidence="10">G-protein coupled receptors family 1 profile domain-containing protein</fullName>
    </recommendedName>
</protein>
<dbReference type="InterPro" id="IPR017452">
    <property type="entry name" value="GPCR_Rhodpsn_7TM"/>
</dbReference>
<evidence type="ECO:0000256" key="5">
    <source>
        <dbReference type="ARBA" id="ARBA00023040"/>
    </source>
</evidence>
<evidence type="ECO:0000256" key="8">
    <source>
        <dbReference type="ARBA" id="ARBA00023224"/>
    </source>
</evidence>
<feature type="transmembrane region" description="Helical" evidence="9">
    <location>
        <begin position="65"/>
        <end position="87"/>
    </location>
</feature>
<evidence type="ECO:0000256" key="7">
    <source>
        <dbReference type="ARBA" id="ARBA00023170"/>
    </source>
</evidence>
<evidence type="ECO:0000259" key="10">
    <source>
        <dbReference type="PROSITE" id="PS50262"/>
    </source>
</evidence>
<organism evidence="11 12">
    <name type="scientific">Mytilus galloprovincialis</name>
    <name type="common">Mediterranean mussel</name>
    <dbReference type="NCBI Taxonomy" id="29158"/>
    <lineage>
        <taxon>Eukaryota</taxon>
        <taxon>Metazoa</taxon>
        <taxon>Spiralia</taxon>
        <taxon>Lophotrochozoa</taxon>
        <taxon>Mollusca</taxon>
        <taxon>Bivalvia</taxon>
        <taxon>Autobranchia</taxon>
        <taxon>Pteriomorphia</taxon>
        <taxon>Mytilida</taxon>
        <taxon>Mytiloidea</taxon>
        <taxon>Mytilidae</taxon>
        <taxon>Mytilinae</taxon>
        <taxon>Mytilus</taxon>
    </lineage>
</organism>
<comment type="caution">
    <text evidence="11">The sequence shown here is derived from an EMBL/GenBank/DDBJ whole genome shotgun (WGS) entry which is preliminary data.</text>
</comment>
<dbReference type="InterPro" id="IPR000276">
    <property type="entry name" value="GPCR_Rhodpsn"/>
</dbReference>
<dbReference type="Proteomes" id="UP000596742">
    <property type="component" value="Unassembled WGS sequence"/>
</dbReference>
<dbReference type="CDD" id="cd00637">
    <property type="entry name" value="7tm_classA_rhodopsin-like"/>
    <property type="match status" value="1"/>
</dbReference>
<keyword evidence="5" id="KW-0297">G-protein coupled receptor</keyword>
<dbReference type="AlphaFoldDB" id="A0A8B6BNV2"/>
<evidence type="ECO:0000256" key="6">
    <source>
        <dbReference type="ARBA" id="ARBA00023136"/>
    </source>
</evidence>
<evidence type="ECO:0000256" key="9">
    <source>
        <dbReference type="SAM" id="Phobius"/>
    </source>
</evidence>
<feature type="domain" description="G-protein coupled receptors family 1 profile" evidence="10">
    <location>
        <begin position="1"/>
        <end position="113"/>
    </location>
</feature>
<feature type="transmembrane region" description="Helical" evidence="9">
    <location>
        <begin position="6"/>
        <end position="32"/>
    </location>
</feature>
<keyword evidence="7" id="KW-0675">Receptor</keyword>